<evidence type="ECO:0000259" key="1">
    <source>
        <dbReference type="Pfam" id="PF00561"/>
    </source>
</evidence>
<evidence type="ECO:0000313" key="2">
    <source>
        <dbReference type="EMBL" id="GII46444.1"/>
    </source>
</evidence>
<dbReference type="Proteomes" id="UP000644610">
    <property type="component" value="Unassembled WGS sequence"/>
</dbReference>
<protein>
    <submittedName>
        <fullName evidence="2">Alpha/beta hydrolase</fullName>
    </submittedName>
</protein>
<dbReference type="InterPro" id="IPR000073">
    <property type="entry name" value="AB_hydrolase_1"/>
</dbReference>
<dbReference type="InterPro" id="IPR029058">
    <property type="entry name" value="AB_hydrolase_fold"/>
</dbReference>
<proteinExistence type="predicted"/>
<evidence type="ECO:0000313" key="3">
    <source>
        <dbReference type="Proteomes" id="UP000644610"/>
    </source>
</evidence>
<reference evidence="2" key="1">
    <citation type="submission" date="2021-01" db="EMBL/GenBank/DDBJ databases">
        <title>Whole genome shotgun sequence of Planotetraspora silvatica NBRC 100141.</title>
        <authorList>
            <person name="Komaki H."/>
            <person name="Tamura T."/>
        </authorList>
    </citation>
    <scope>NUCLEOTIDE SEQUENCE</scope>
    <source>
        <strain evidence="2">NBRC 100141</strain>
    </source>
</reference>
<dbReference type="PANTHER" id="PTHR43194">
    <property type="entry name" value="HYDROLASE ALPHA/BETA FOLD FAMILY"/>
    <property type="match status" value="1"/>
</dbReference>
<accession>A0A8J3XME1</accession>
<comment type="caution">
    <text evidence="2">The sequence shown here is derived from an EMBL/GenBank/DDBJ whole genome shotgun (WGS) entry which is preliminary data.</text>
</comment>
<dbReference type="SUPFAM" id="SSF53474">
    <property type="entry name" value="alpha/beta-Hydrolases"/>
    <property type="match status" value="1"/>
</dbReference>
<name>A0A8J3XME1_9ACTN</name>
<sequence length="292" mass="31720">MTSIAAEVRMLDTALGTGKTVALPSGRVAYTERGSGPPVVFVHGLLVNANLWRKVVPAVADAGLRCIAPDWPLGAHQVPMPADADLTPSGVAKLIAEFLNALDLTDVTVVANDTGGALTQILMADHPERLGRVVLTPCDAFEEFLPDPFTSLPKLVRLPGAVWLASRLLRLPIVQRRPSAFGRLAKRGIPAEIIDSYLRPSYDSRQVRRDTKRFIVGVHNRYTLAAAKALTGFSKPVLLVRAEDDQIFPARLFERLAATLPDARLVTVADSYTFVPEDQPSELARLVVEFAT</sequence>
<feature type="domain" description="AB hydrolase-1" evidence="1">
    <location>
        <begin position="37"/>
        <end position="278"/>
    </location>
</feature>
<gene>
    <name evidence="2" type="ORF">Psi02_28680</name>
</gene>
<dbReference type="GO" id="GO:0016787">
    <property type="term" value="F:hydrolase activity"/>
    <property type="evidence" value="ECO:0007669"/>
    <property type="project" value="UniProtKB-KW"/>
</dbReference>
<keyword evidence="3" id="KW-1185">Reference proteome</keyword>
<organism evidence="2 3">
    <name type="scientific">Planotetraspora silvatica</name>
    <dbReference type="NCBI Taxonomy" id="234614"/>
    <lineage>
        <taxon>Bacteria</taxon>
        <taxon>Bacillati</taxon>
        <taxon>Actinomycetota</taxon>
        <taxon>Actinomycetes</taxon>
        <taxon>Streptosporangiales</taxon>
        <taxon>Streptosporangiaceae</taxon>
        <taxon>Planotetraspora</taxon>
    </lineage>
</organism>
<dbReference type="EMBL" id="BOOQ01000017">
    <property type="protein sequence ID" value="GII46444.1"/>
    <property type="molecule type" value="Genomic_DNA"/>
</dbReference>
<dbReference type="PANTHER" id="PTHR43194:SF5">
    <property type="entry name" value="PIMELOYL-[ACYL-CARRIER PROTEIN] METHYL ESTER ESTERASE"/>
    <property type="match status" value="1"/>
</dbReference>
<dbReference type="Pfam" id="PF00561">
    <property type="entry name" value="Abhydrolase_1"/>
    <property type="match status" value="1"/>
</dbReference>
<dbReference type="AlphaFoldDB" id="A0A8J3XME1"/>
<dbReference type="InterPro" id="IPR050228">
    <property type="entry name" value="Carboxylesterase_BioH"/>
</dbReference>
<dbReference type="Gene3D" id="3.40.50.1820">
    <property type="entry name" value="alpha/beta hydrolase"/>
    <property type="match status" value="1"/>
</dbReference>
<keyword evidence="2" id="KW-0378">Hydrolase</keyword>
<dbReference type="PRINTS" id="PR00111">
    <property type="entry name" value="ABHYDROLASE"/>
</dbReference>